<sequence length="120" mass="13800">MVRISRLLWEFCEEHILISLLKPIRIVIHVDHNTLLRKKGRFAWVCLHIDVTKPLPGSLYIPTSSCQLNIPITYEGLHEVCALCGASDHLLDLCTPKMEVVIEKFQVHGLSNPPFCLYFY</sequence>
<reference evidence="1" key="1">
    <citation type="journal article" date="2013" name="J. Plant Res.">
        <title>Effect of fungi and light on seed germination of three Opuntia species from semiarid lands of central Mexico.</title>
        <authorList>
            <person name="Delgado-Sanchez P."/>
            <person name="Jimenez-Bremont J.F."/>
            <person name="Guerrero-Gonzalez Mde L."/>
            <person name="Flores J."/>
        </authorList>
    </citation>
    <scope>NUCLEOTIDE SEQUENCE</scope>
    <source>
        <tissue evidence="1">Cladode</tissue>
    </source>
</reference>
<dbReference type="AlphaFoldDB" id="A0A7C9CJE7"/>
<evidence type="ECO:0000313" key="1">
    <source>
        <dbReference type="EMBL" id="MBA4617204.1"/>
    </source>
</evidence>
<accession>A0A7C9CJE7</accession>
<protein>
    <submittedName>
        <fullName evidence="1">Uncharacterized protein</fullName>
    </submittedName>
</protein>
<dbReference type="EMBL" id="GISG01015304">
    <property type="protein sequence ID" value="MBA4617206.1"/>
    <property type="molecule type" value="Transcribed_RNA"/>
</dbReference>
<dbReference type="PANTHER" id="PTHR31286:SF99">
    <property type="entry name" value="DUF4283 DOMAIN-CONTAINING PROTEIN"/>
    <property type="match status" value="1"/>
</dbReference>
<dbReference type="InterPro" id="IPR040256">
    <property type="entry name" value="At4g02000-like"/>
</dbReference>
<reference evidence="1" key="2">
    <citation type="submission" date="2020-07" db="EMBL/GenBank/DDBJ databases">
        <authorList>
            <person name="Vera ALvarez R."/>
            <person name="Arias-Moreno D.M."/>
            <person name="Jimenez-Jacinto V."/>
            <person name="Jimenez-Bremont J.F."/>
            <person name="Swaminathan K."/>
            <person name="Moose S.P."/>
            <person name="Guerrero-Gonzalez M.L."/>
            <person name="Marino-Ramirez L."/>
            <person name="Landsman D."/>
            <person name="Rodriguez-Kessler M."/>
            <person name="Delgado-Sanchez P."/>
        </authorList>
    </citation>
    <scope>NUCLEOTIDE SEQUENCE</scope>
    <source>
        <tissue evidence="1">Cladode</tissue>
    </source>
</reference>
<name>A0A7C9CJE7_OPUST</name>
<dbReference type="EMBL" id="GISG01015302">
    <property type="protein sequence ID" value="MBA4617204.1"/>
    <property type="molecule type" value="Transcribed_RNA"/>
</dbReference>
<proteinExistence type="predicted"/>
<organism evidence="1">
    <name type="scientific">Opuntia streptacantha</name>
    <name type="common">Prickly pear cactus</name>
    <name type="synonym">Opuntia cardona</name>
    <dbReference type="NCBI Taxonomy" id="393608"/>
    <lineage>
        <taxon>Eukaryota</taxon>
        <taxon>Viridiplantae</taxon>
        <taxon>Streptophyta</taxon>
        <taxon>Embryophyta</taxon>
        <taxon>Tracheophyta</taxon>
        <taxon>Spermatophyta</taxon>
        <taxon>Magnoliopsida</taxon>
        <taxon>eudicotyledons</taxon>
        <taxon>Gunneridae</taxon>
        <taxon>Pentapetalae</taxon>
        <taxon>Caryophyllales</taxon>
        <taxon>Cactineae</taxon>
        <taxon>Cactaceae</taxon>
        <taxon>Opuntioideae</taxon>
        <taxon>Opuntia</taxon>
    </lineage>
</organism>
<dbReference type="PANTHER" id="PTHR31286">
    <property type="entry name" value="GLYCINE-RICH CELL WALL STRUCTURAL PROTEIN 1.8-LIKE"/>
    <property type="match status" value="1"/>
</dbReference>